<protein>
    <recommendedName>
        <fullName evidence="3">Cytidylate kinase</fullName>
    </recommendedName>
</protein>
<evidence type="ECO:0000313" key="1">
    <source>
        <dbReference type="EMBL" id="EEC58800.1"/>
    </source>
</evidence>
<proteinExistence type="predicted"/>
<keyword evidence="2" id="KW-1185">Reference proteome</keyword>
<sequence>METDMEHEDRQVIIAVGREYGSGGHEIAKMIAERMNLPFYDRNLLSEVAREKGIDVSAIEKYDESPRRAFVSQTVRGYSNAPEDGLANMEFDYIRAMASRGDSFVIVGRCADAILAGNKGLITIFVTADDDRKIERISRIVNVSEAEAARMIRAKNKKRKSYHNYYSDGKWGDSRYYDLLINSSRLGLEKTADVIEAYIKARTGQS</sequence>
<dbReference type="InterPro" id="IPR027417">
    <property type="entry name" value="P-loop_NTPase"/>
</dbReference>
<comment type="caution">
    <text evidence="1">The sequence shown here is derived from an EMBL/GenBank/DDBJ whole genome shotgun (WGS) entry which is preliminary data.</text>
</comment>
<dbReference type="eggNOG" id="COG1102">
    <property type="taxonomic scope" value="Bacteria"/>
</dbReference>
<gene>
    <name evidence="1" type="ORF">BACPEC_00141</name>
</gene>
<dbReference type="AlphaFoldDB" id="B7AN89"/>
<dbReference type="EMBL" id="ABVQ01000031">
    <property type="protein sequence ID" value="EEC58800.1"/>
    <property type="molecule type" value="Genomic_DNA"/>
</dbReference>
<dbReference type="Proteomes" id="UP000003136">
    <property type="component" value="Unassembled WGS sequence"/>
</dbReference>
<dbReference type="Gene3D" id="3.40.50.300">
    <property type="entry name" value="P-loop containing nucleotide triphosphate hydrolases"/>
    <property type="match status" value="1"/>
</dbReference>
<reference evidence="1 2" key="2">
    <citation type="submission" date="2008-11" db="EMBL/GenBank/DDBJ databases">
        <authorList>
            <person name="Fulton L."/>
            <person name="Clifton S."/>
            <person name="Fulton B."/>
            <person name="Xu J."/>
            <person name="Minx P."/>
            <person name="Pepin K.H."/>
            <person name="Johnson M."/>
            <person name="Bhonagiri V."/>
            <person name="Nash W.E."/>
            <person name="Mardis E.R."/>
            <person name="Wilson R.K."/>
        </authorList>
    </citation>
    <scope>NUCLEOTIDE SEQUENCE [LARGE SCALE GENOMIC DNA]</scope>
    <source>
        <strain evidence="1 2">ATCC 43243</strain>
    </source>
</reference>
<dbReference type="Pfam" id="PF13189">
    <property type="entry name" value="Cytidylate_kin2"/>
    <property type="match status" value="1"/>
</dbReference>
<dbReference type="STRING" id="483218.BACPEC_00141"/>
<name>B7AN89_9FIRM</name>
<evidence type="ECO:0000313" key="2">
    <source>
        <dbReference type="Proteomes" id="UP000003136"/>
    </source>
</evidence>
<dbReference type="SUPFAM" id="SSF52540">
    <property type="entry name" value="P-loop containing nucleoside triphosphate hydrolases"/>
    <property type="match status" value="1"/>
</dbReference>
<dbReference type="HOGENOM" id="CLU_065155_3_1_9"/>
<evidence type="ECO:0008006" key="3">
    <source>
        <dbReference type="Google" id="ProtNLM"/>
    </source>
</evidence>
<reference evidence="1 2" key="1">
    <citation type="submission" date="2008-11" db="EMBL/GenBank/DDBJ databases">
        <title>Draft genome sequence of Bacteroides pectinophilus (ATCC 43243).</title>
        <authorList>
            <person name="Sudarsanam P."/>
            <person name="Ley R."/>
            <person name="Guruge J."/>
            <person name="Turnbaugh P.J."/>
            <person name="Mahowald M."/>
            <person name="Liep D."/>
            <person name="Gordon J."/>
        </authorList>
    </citation>
    <scope>NUCLEOTIDE SEQUENCE [LARGE SCALE GENOMIC DNA]</scope>
    <source>
        <strain evidence="1 2">ATCC 43243</strain>
    </source>
</reference>
<organism evidence="1 2">
    <name type="scientific">[Bacteroides] pectinophilus ATCC 43243</name>
    <dbReference type="NCBI Taxonomy" id="483218"/>
    <lineage>
        <taxon>Bacteria</taxon>
        <taxon>Bacillati</taxon>
        <taxon>Bacillota</taxon>
        <taxon>Clostridia</taxon>
        <taxon>Eubacteriales</taxon>
    </lineage>
</organism>
<accession>B7AN89</accession>